<reference evidence="2 3" key="1">
    <citation type="journal article" date="2013" name="Nat. Commun.">
        <title>The evolution and pathogenic mechanisms of the rice sheath blight pathogen.</title>
        <authorList>
            <person name="Zheng A."/>
            <person name="Lin R."/>
            <person name="Xu L."/>
            <person name="Qin P."/>
            <person name="Tang C."/>
            <person name="Ai P."/>
            <person name="Zhang D."/>
            <person name="Liu Y."/>
            <person name="Sun Z."/>
            <person name="Feng H."/>
            <person name="Wang Y."/>
            <person name="Chen Y."/>
            <person name="Liang X."/>
            <person name="Fu R."/>
            <person name="Li Q."/>
            <person name="Zhang J."/>
            <person name="Yu X."/>
            <person name="Xie Z."/>
            <person name="Ding L."/>
            <person name="Guan P."/>
            <person name="Tang J."/>
            <person name="Liang Y."/>
            <person name="Wang S."/>
            <person name="Deng Q."/>
            <person name="Li S."/>
            <person name="Zhu J."/>
            <person name="Wang L."/>
            <person name="Liu H."/>
            <person name="Li P."/>
        </authorList>
    </citation>
    <scope>NUCLEOTIDE SEQUENCE [LARGE SCALE GENOMIC DNA]</scope>
    <source>
        <strain evidence="3">AG-1 IA</strain>
    </source>
</reference>
<gene>
    <name evidence="2" type="ORF">AG1IA_06716</name>
</gene>
<proteinExistence type="predicted"/>
<sequence length="102" mass="11450">MTDPSRDQGGAGCPVAFRSRSLSFLINKVESNIELRAVCGYWFRKSLFGHSACRWHQGHTSNPQGSKQCKVGSTHRGFSAYVLCIYNLHIILLATMSMCMYM</sequence>
<evidence type="ECO:0000313" key="2">
    <source>
        <dbReference type="EMBL" id="ELU39254.1"/>
    </source>
</evidence>
<dbReference type="HOGENOM" id="CLU_2279373_0_0_1"/>
<name>L8WS94_THACA</name>
<protein>
    <submittedName>
        <fullName evidence="2">Uncharacterized protein</fullName>
    </submittedName>
</protein>
<keyword evidence="3" id="KW-1185">Reference proteome</keyword>
<dbReference type="Proteomes" id="UP000011668">
    <property type="component" value="Unassembled WGS sequence"/>
</dbReference>
<accession>L8WS94</accession>
<evidence type="ECO:0000313" key="3">
    <source>
        <dbReference type="Proteomes" id="UP000011668"/>
    </source>
</evidence>
<feature type="transmembrane region" description="Helical" evidence="1">
    <location>
        <begin position="80"/>
        <end position="101"/>
    </location>
</feature>
<dbReference type="AlphaFoldDB" id="L8WS94"/>
<dbReference type="EMBL" id="AFRT01001855">
    <property type="protein sequence ID" value="ELU39254.1"/>
    <property type="molecule type" value="Genomic_DNA"/>
</dbReference>
<organism evidence="2 3">
    <name type="scientific">Thanatephorus cucumeris (strain AG1-IA)</name>
    <name type="common">Rice sheath blight fungus</name>
    <name type="synonym">Rhizoctonia solani</name>
    <dbReference type="NCBI Taxonomy" id="983506"/>
    <lineage>
        <taxon>Eukaryota</taxon>
        <taxon>Fungi</taxon>
        <taxon>Dikarya</taxon>
        <taxon>Basidiomycota</taxon>
        <taxon>Agaricomycotina</taxon>
        <taxon>Agaricomycetes</taxon>
        <taxon>Cantharellales</taxon>
        <taxon>Ceratobasidiaceae</taxon>
        <taxon>Rhizoctonia</taxon>
        <taxon>Rhizoctonia solani AG-1</taxon>
    </lineage>
</organism>
<comment type="caution">
    <text evidence="2">The sequence shown here is derived from an EMBL/GenBank/DDBJ whole genome shotgun (WGS) entry which is preliminary data.</text>
</comment>
<keyword evidence="1" id="KW-0472">Membrane</keyword>
<keyword evidence="1" id="KW-1133">Transmembrane helix</keyword>
<evidence type="ECO:0000256" key="1">
    <source>
        <dbReference type="SAM" id="Phobius"/>
    </source>
</evidence>
<keyword evidence="1" id="KW-0812">Transmembrane</keyword>